<dbReference type="RefSeq" id="XP_041217665.1">
    <property type="nucleotide sequence ID" value="XM_041368614.1"/>
</dbReference>
<dbReference type="GeneID" id="64662912"/>
<feature type="compositionally biased region" description="Low complexity" evidence="1">
    <location>
        <begin position="208"/>
        <end position="227"/>
    </location>
</feature>
<sequence length="471" mass="51401">MQQDFEPSELDSIQIGDFIEVLDGEHMGKRGVVDWLAKGDNKLWFRDILSTESIESSGGLSSLSERGYDVRPGDIVTVVRGPEYEAKGVVQSVDFPNAHLSVLCDVMKVRNATLDSFKKDIGQEVFIIGGGHKGYQATLYSLGIEACTVAIHGQKRITVKLCDVVTKYGMRLNGAMLEGPELISFCVMRKKSYLAPPCRSTTPPYEKIPSSSSTSITEPIPSSSDPSLSVNPNTSTSDPWTVDKLDTQDNIDVGAEKLSDSGPLAWLMTKEFFSTFFNHHAMLKVSPIFDASLSKRFVSTPCPDPFCGENGPAPEGCVAAYCTSNNAGAKMKHYHIPAMYLSPAPPPSVLERATESCFFDDQLTAPPAITNAYPVMDLRSFTSEAQSASTYPMGVALSFPRKTRISAVQCSGVGFAECLLSAPTEYARSGCVASIAYIKAPSALWIHWCCYGPRILHSEMFEDRFNVSLLR</sequence>
<feature type="compositionally biased region" description="Polar residues" evidence="1">
    <location>
        <begin position="228"/>
        <end position="239"/>
    </location>
</feature>
<feature type="domain" description="KOW" evidence="2">
    <location>
        <begin position="118"/>
        <end position="145"/>
    </location>
</feature>
<evidence type="ECO:0000313" key="4">
    <source>
        <dbReference type="Proteomes" id="UP001195769"/>
    </source>
</evidence>
<feature type="domain" description="KOW" evidence="2">
    <location>
        <begin position="12"/>
        <end position="39"/>
    </location>
</feature>
<feature type="domain" description="KOW" evidence="2">
    <location>
        <begin position="69"/>
        <end position="96"/>
    </location>
</feature>
<dbReference type="AlphaFoldDB" id="A0AAD4DQR9"/>
<evidence type="ECO:0000259" key="2">
    <source>
        <dbReference type="SMART" id="SM00739"/>
    </source>
</evidence>
<protein>
    <recommendedName>
        <fullName evidence="2">KOW domain-containing protein</fullName>
    </recommendedName>
</protein>
<evidence type="ECO:0000313" key="3">
    <source>
        <dbReference type="EMBL" id="KAG1889804.1"/>
    </source>
</evidence>
<evidence type="ECO:0000256" key="1">
    <source>
        <dbReference type="SAM" id="MobiDB-lite"/>
    </source>
</evidence>
<organism evidence="3 4">
    <name type="scientific">Suillus fuscotomentosus</name>
    <dbReference type="NCBI Taxonomy" id="1912939"/>
    <lineage>
        <taxon>Eukaryota</taxon>
        <taxon>Fungi</taxon>
        <taxon>Dikarya</taxon>
        <taxon>Basidiomycota</taxon>
        <taxon>Agaricomycotina</taxon>
        <taxon>Agaricomycetes</taxon>
        <taxon>Agaricomycetidae</taxon>
        <taxon>Boletales</taxon>
        <taxon>Suillineae</taxon>
        <taxon>Suillaceae</taxon>
        <taxon>Suillus</taxon>
    </lineage>
</organism>
<dbReference type="SMART" id="SM00739">
    <property type="entry name" value="KOW"/>
    <property type="match status" value="3"/>
</dbReference>
<comment type="caution">
    <text evidence="3">The sequence shown here is derived from an EMBL/GenBank/DDBJ whole genome shotgun (WGS) entry which is preliminary data.</text>
</comment>
<dbReference type="Proteomes" id="UP001195769">
    <property type="component" value="Unassembled WGS sequence"/>
</dbReference>
<feature type="region of interest" description="Disordered" evidence="1">
    <location>
        <begin position="201"/>
        <end position="243"/>
    </location>
</feature>
<dbReference type="EMBL" id="JABBWK010000148">
    <property type="protein sequence ID" value="KAG1889804.1"/>
    <property type="molecule type" value="Genomic_DNA"/>
</dbReference>
<proteinExistence type="predicted"/>
<name>A0AAD4DQR9_9AGAM</name>
<reference evidence="3" key="1">
    <citation type="journal article" date="2020" name="New Phytol.">
        <title>Comparative genomics reveals dynamic genome evolution in host specialist ectomycorrhizal fungi.</title>
        <authorList>
            <person name="Lofgren L.A."/>
            <person name="Nguyen N.H."/>
            <person name="Vilgalys R."/>
            <person name="Ruytinx J."/>
            <person name="Liao H.L."/>
            <person name="Branco S."/>
            <person name="Kuo A."/>
            <person name="LaButti K."/>
            <person name="Lipzen A."/>
            <person name="Andreopoulos W."/>
            <person name="Pangilinan J."/>
            <person name="Riley R."/>
            <person name="Hundley H."/>
            <person name="Na H."/>
            <person name="Barry K."/>
            <person name="Grigoriev I.V."/>
            <person name="Stajich J.E."/>
            <person name="Kennedy P.G."/>
        </authorList>
    </citation>
    <scope>NUCLEOTIDE SEQUENCE</scope>
    <source>
        <strain evidence="3">FC203</strain>
    </source>
</reference>
<keyword evidence="4" id="KW-1185">Reference proteome</keyword>
<gene>
    <name evidence="3" type="ORF">F5891DRAFT_1198328</name>
</gene>
<accession>A0AAD4DQR9</accession>
<dbReference type="InterPro" id="IPR005824">
    <property type="entry name" value="KOW"/>
</dbReference>